<keyword evidence="1" id="KW-0732">Signal</keyword>
<dbReference type="Proteomes" id="UP000030746">
    <property type="component" value="Unassembled WGS sequence"/>
</dbReference>
<dbReference type="STRING" id="225164.V3YWI2"/>
<keyword evidence="4" id="KW-1185">Reference proteome</keyword>
<evidence type="ECO:0000313" key="3">
    <source>
        <dbReference type="EMBL" id="ESO82368.1"/>
    </source>
</evidence>
<dbReference type="HOGENOM" id="CLU_1210984_0_0_1"/>
<organism evidence="3 4">
    <name type="scientific">Lottia gigantea</name>
    <name type="common">Giant owl limpet</name>
    <dbReference type="NCBI Taxonomy" id="225164"/>
    <lineage>
        <taxon>Eukaryota</taxon>
        <taxon>Metazoa</taxon>
        <taxon>Spiralia</taxon>
        <taxon>Lophotrochozoa</taxon>
        <taxon>Mollusca</taxon>
        <taxon>Gastropoda</taxon>
        <taxon>Patellogastropoda</taxon>
        <taxon>Lottioidea</taxon>
        <taxon>Lottiidae</taxon>
        <taxon>Lottia</taxon>
    </lineage>
</organism>
<dbReference type="GO" id="GO:0016020">
    <property type="term" value="C:membrane"/>
    <property type="evidence" value="ECO:0007669"/>
    <property type="project" value="InterPro"/>
</dbReference>
<sequence>MTLNMFNLLIISSVLILAVTCQRERLLAALKSTSIQSILPDNNNDTTRINIGLSLINILDFDYDRQEIELRVWLELRWTEKRMQWDKKEYGGIDSVRLSTDFLPTPDLKLYNGDMKIEDDVLIVVNSDGSIYYIPPVHITAQCPQKRQHPDQITCHLKFGSWTYNCHQLQLKSDQKAADVSEFQKGWRWNLINTTTKVESMHYECCPEPYCNLKFTLKVADKGRSRGWF</sequence>
<dbReference type="InterPro" id="IPR006201">
    <property type="entry name" value="Neur_channel"/>
</dbReference>
<dbReference type="OrthoDB" id="410315at2759"/>
<evidence type="ECO:0000259" key="2">
    <source>
        <dbReference type="Pfam" id="PF02931"/>
    </source>
</evidence>
<evidence type="ECO:0000256" key="1">
    <source>
        <dbReference type="SAM" id="SignalP"/>
    </source>
</evidence>
<dbReference type="GO" id="GO:0005230">
    <property type="term" value="F:extracellular ligand-gated monoatomic ion channel activity"/>
    <property type="evidence" value="ECO:0007669"/>
    <property type="project" value="InterPro"/>
</dbReference>
<evidence type="ECO:0000313" key="4">
    <source>
        <dbReference type="Proteomes" id="UP000030746"/>
    </source>
</evidence>
<feature type="chain" id="PRO_5004715097" description="Neurotransmitter-gated ion-channel ligand-binding domain-containing protein" evidence="1">
    <location>
        <begin position="22"/>
        <end position="229"/>
    </location>
</feature>
<proteinExistence type="predicted"/>
<name>V3YWI2_LOTGI</name>
<dbReference type="InterPro" id="IPR006202">
    <property type="entry name" value="Neur_chan_lig-bd"/>
</dbReference>
<dbReference type="PANTHER" id="PTHR18945">
    <property type="entry name" value="NEUROTRANSMITTER GATED ION CHANNEL"/>
    <property type="match status" value="1"/>
</dbReference>
<dbReference type="Gene3D" id="2.70.170.10">
    <property type="entry name" value="Neurotransmitter-gated ion-channel ligand-binding domain"/>
    <property type="match status" value="1"/>
</dbReference>
<accession>V3YWI2</accession>
<dbReference type="KEGG" id="lgi:LOTGIDRAFT_223269"/>
<dbReference type="CTD" id="20247108"/>
<dbReference type="SUPFAM" id="SSF63712">
    <property type="entry name" value="Nicotinic receptor ligand binding domain-like"/>
    <property type="match status" value="1"/>
</dbReference>
<dbReference type="FunFam" id="2.70.170.10:FF:000028">
    <property type="entry name" value="AcetylCholine Receptor"/>
    <property type="match status" value="1"/>
</dbReference>
<reference evidence="3 4" key="1">
    <citation type="journal article" date="2013" name="Nature">
        <title>Insights into bilaterian evolution from three spiralian genomes.</title>
        <authorList>
            <person name="Simakov O."/>
            <person name="Marletaz F."/>
            <person name="Cho S.J."/>
            <person name="Edsinger-Gonzales E."/>
            <person name="Havlak P."/>
            <person name="Hellsten U."/>
            <person name="Kuo D.H."/>
            <person name="Larsson T."/>
            <person name="Lv J."/>
            <person name="Arendt D."/>
            <person name="Savage R."/>
            <person name="Osoegawa K."/>
            <person name="de Jong P."/>
            <person name="Grimwood J."/>
            <person name="Chapman J.A."/>
            <person name="Shapiro H."/>
            <person name="Aerts A."/>
            <person name="Otillar R.P."/>
            <person name="Terry A.Y."/>
            <person name="Boore J.L."/>
            <person name="Grigoriev I.V."/>
            <person name="Lindberg D.R."/>
            <person name="Seaver E.C."/>
            <person name="Weisblat D.A."/>
            <person name="Putnam N.H."/>
            <person name="Rokhsar D.S."/>
        </authorList>
    </citation>
    <scope>NUCLEOTIDE SEQUENCE [LARGE SCALE GENOMIC DNA]</scope>
</reference>
<dbReference type="RefSeq" id="XP_009066875.1">
    <property type="nucleotide sequence ID" value="XM_009068627.1"/>
</dbReference>
<dbReference type="Pfam" id="PF02931">
    <property type="entry name" value="Neur_chan_LBD"/>
    <property type="match status" value="1"/>
</dbReference>
<dbReference type="InterPro" id="IPR036734">
    <property type="entry name" value="Neur_chan_lig-bd_sf"/>
</dbReference>
<protein>
    <recommendedName>
        <fullName evidence="2">Neurotransmitter-gated ion-channel ligand-binding domain-containing protein</fullName>
    </recommendedName>
</protein>
<dbReference type="OMA" id="EDHEGIN"/>
<feature type="domain" description="Neurotransmitter-gated ion-channel ligand-binding" evidence="2">
    <location>
        <begin position="24"/>
        <end position="219"/>
    </location>
</feature>
<dbReference type="GeneID" id="20247108"/>
<dbReference type="AlphaFoldDB" id="V3YWI2"/>
<dbReference type="GO" id="GO:0004888">
    <property type="term" value="F:transmembrane signaling receptor activity"/>
    <property type="evidence" value="ECO:0007669"/>
    <property type="project" value="InterPro"/>
</dbReference>
<dbReference type="EMBL" id="KB203918">
    <property type="protein sequence ID" value="ESO82368.1"/>
    <property type="molecule type" value="Genomic_DNA"/>
</dbReference>
<feature type="signal peptide" evidence="1">
    <location>
        <begin position="1"/>
        <end position="21"/>
    </location>
</feature>
<gene>
    <name evidence="3" type="ORF">LOTGIDRAFT_223269</name>
</gene>